<dbReference type="RefSeq" id="WP_038084518.1">
    <property type="nucleotide sequence ID" value="NZ_JHEG04000001.1"/>
</dbReference>
<dbReference type="Proteomes" id="UP000029738">
    <property type="component" value="Unassembled WGS sequence"/>
</dbReference>
<organism evidence="2">
    <name type="scientific">Tolypothrix bouteillei VB521301</name>
    <dbReference type="NCBI Taxonomy" id="1479485"/>
    <lineage>
        <taxon>Bacteria</taxon>
        <taxon>Bacillati</taxon>
        <taxon>Cyanobacteriota</taxon>
        <taxon>Cyanophyceae</taxon>
        <taxon>Nostocales</taxon>
        <taxon>Tolypothrichaceae</taxon>
        <taxon>Tolypothrix</taxon>
    </lineage>
</organism>
<keyword evidence="3" id="KW-1185">Reference proteome</keyword>
<dbReference type="EMBL" id="JHEG02000059">
    <property type="protein sequence ID" value="KIE07831.1"/>
    <property type="molecule type" value="Genomic_DNA"/>
</dbReference>
<dbReference type="InterPro" id="IPR009666">
    <property type="entry name" value="Uncharacterised_Ycf35"/>
</dbReference>
<reference evidence="2" key="1">
    <citation type="journal article" date="2015" name="Genome Announc.">
        <title>Draft Genome Sequence of Tolypothrix boutellei Strain VB521301.</title>
        <authorList>
            <person name="Chandrababunaidu M.M."/>
            <person name="Singh D."/>
            <person name="Sen D."/>
            <person name="Bhan S."/>
            <person name="Das S."/>
            <person name="Gupta A."/>
            <person name="Adhikary S.P."/>
            <person name="Tripathy S."/>
        </authorList>
    </citation>
    <scope>NUCLEOTIDE SEQUENCE</scope>
    <source>
        <strain evidence="2">VB521301</strain>
    </source>
</reference>
<proteinExistence type="predicted"/>
<evidence type="ECO:0000313" key="2">
    <source>
        <dbReference type="EMBL" id="KIE07831.1"/>
    </source>
</evidence>
<protein>
    <submittedName>
        <fullName evidence="1">DUF1257 domain-containing protein</fullName>
    </submittedName>
</protein>
<evidence type="ECO:0000313" key="1">
    <source>
        <dbReference type="EMBL" id="KAF3888646.1"/>
    </source>
</evidence>
<reference evidence="1" key="2">
    <citation type="submission" date="2019-11" db="EMBL/GenBank/DDBJ databases">
        <title>Improved Assembly of Tolypothrix boutellei genome.</title>
        <authorList>
            <person name="Sarangi A.N."/>
            <person name="Mukherjee M."/>
            <person name="Ghosh S."/>
            <person name="Singh D."/>
            <person name="Das A."/>
            <person name="Kant S."/>
            <person name="Prusty A."/>
            <person name="Tripathy S."/>
        </authorList>
    </citation>
    <scope>NUCLEOTIDE SEQUENCE</scope>
    <source>
        <strain evidence="1">VB521301</strain>
    </source>
</reference>
<dbReference type="EMBL" id="JHEG04000001">
    <property type="protein sequence ID" value="KAF3888646.1"/>
    <property type="molecule type" value="Genomic_DNA"/>
</dbReference>
<sequence>MSHFSQIKTQIRNVESLKDALSELGLDWKQGPREVRGYRGQKQNAEITIEQDNGYDIGFRWNGQEYELVADLQYWQQNLTVEGFLRKVTQRYAYHTVVKETARAGFQVAEQQKNEDGSIRLLVQRWSS</sequence>
<evidence type="ECO:0000313" key="3">
    <source>
        <dbReference type="Proteomes" id="UP000029738"/>
    </source>
</evidence>
<dbReference type="PANTHER" id="PTHR39638">
    <property type="entry name" value="YCF35"/>
    <property type="match status" value="1"/>
</dbReference>
<comment type="caution">
    <text evidence="2">The sequence shown here is derived from an EMBL/GenBank/DDBJ whole genome shotgun (WGS) entry which is preliminary data.</text>
</comment>
<accession>A0A0C1N5R2</accession>
<name>A0A0C1N5R2_9CYAN</name>
<dbReference type="AlphaFoldDB" id="A0A0C1N5R2"/>
<gene>
    <name evidence="2" type="ORF">DA73_0243365</name>
    <name evidence="1" type="ORF">DA73_0400026580</name>
</gene>
<dbReference type="OrthoDB" id="163953at2"/>
<dbReference type="PANTHER" id="PTHR39638:SF2">
    <property type="entry name" value="YCF35"/>
    <property type="match status" value="1"/>
</dbReference>
<dbReference type="STRING" id="1479485.DA73_0243365"/>
<dbReference type="Pfam" id="PF06868">
    <property type="entry name" value="DUF1257"/>
    <property type="match status" value="1"/>
</dbReference>